<protein>
    <recommendedName>
        <fullName evidence="3">DH domain-containing protein</fullName>
    </recommendedName>
</protein>
<organism evidence="4 5">
    <name type="scientific">Trichoplax adhaerens</name>
    <name type="common">Trichoplax reptans</name>
    <dbReference type="NCBI Taxonomy" id="10228"/>
    <lineage>
        <taxon>Eukaryota</taxon>
        <taxon>Metazoa</taxon>
        <taxon>Placozoa</taxon>
        <taxon>Uniplacotomia</taxon>
        <taxon>Trichoplacea</taxon>
        <taxon>Trichoplacidae</taxon>
        <taxon>Trichoplax</taxon>
    </lineage>
</organism>
<dbReference type="Gene3D" id="1.20.900.10">
    <property type="entry name" value="Dbl homology (DH) domain"/>
    <property type="match status" value="1"/>
</dbReference>
<dbReference type="CDD" id="cd00160">
    <property type="entry name" value="RhoGEF"/>
    <property type="match status" value="1"/>
</dbReference>
<keyword evidence="5" id="KW-1185">Reference proteome</keyword>
<name>B3RI84_TRIAD</name>
<keyword evidence="1" id="KW-0677">Repeat</keyword>
<feature type="compositionally biased region" description="Basic and acidic residues" evidence="2">
    <location>
        <begin position="466"/>
        <end position="476"/>
    </location>
</feature>
<evidence type="ECO:0000256" key="1">
    <source>
        <dbReference type="ARBA" id="ARBA00022737"/>
    </source>
</evidence>
<dbReference type="Pfam" id="PF02493">
    <property type="entry name" value="MORN"/>
    <property type="match status" value="12"/>
</dbReference>
<evidence type="ECO:0000313" key="4">
    <source>
        <dbReference type="EMBL" id="EDV28974.1"/>
    </source>
</evidence>
<dbReference type="PANTHER" id="PTHR43215:SF14">
    <property type="entry name" value="RADIAL SPOKE HEAD 1 HOMOLOG"/>
    <property type="match status" value="1"/>
</dbReference>
<dbReference type="HOGENOM" id="CLU_268364_0_0_1"/>
<dbReference type="Pfam" id="PF00621">
    <property type="entry name" value="RhoGEF"/>
    <property type="match status" value="1"/>
</dbReference>
<dbReference type="KEGG" id="tad:TRIADDRAFT_52385"/>
<feature type="region of interest" description="Disordered" evidence="2">
    <location>
        <begin position="327"/>
        <end position="351"/>
    </location>
</feature>
<dbReference type="eggNOG" id="KOG4305">
    <property type="taxonomic scope" value="Eukaryota"/>
</dbReference>
<dbReference type="CTD" id="6750124"/>
<evidence type="ECO:0000256" key="2">
    <source>
        <dbReference type="SAM" id="MobiDB-lite"/>
    </source>
</evidence>
<feature type="domain" description="DH" evidence="3">
    <location>
        <begin position="555"/>
        <end position="737"/>
    </location>
</feature>
<accession>B3RI84</accession>
<dbReference type="InterPro" id="IPR003409">
    <property type="entry name" value="MORN"/>
</dbReference>
<dbReference type="RefSeq" id="XP_002108176.1">
    <property type="nucleotide sequence ID" value="XM_002108140.1"/>
</dbReference>
<dbReference type="Proteomes" id="UP000009022">
    <property type="component" value="Unassembled WGS sequence"/>
</dbReference>
<sequence length="1224" mass="138893">MSNATYASIASKRIAQSLSVGLENTEDEVVLSDTKNDSQSMITGDDDTISNDETTVPSNLASAKSEVPIKDLKRHQLHHVNLKDANAVTTNFQICDSDHIEVTTTSLSPGNIKNSEKIVTELDTSISDNTAKPHSYIAFSNEQSEEDSDQTSHARRISDEIEPHSSYDNNPTASTKLNLGTAGSSATVRDNVQISTATSKPFSKQSSRSPRRVYSMQEKINSRMHNEIRNRLSRTATETNLLLDNNDDRSREINQDRINSGTLPGLGLEVKTAYPLGRNNRGSNVANIDKVNPQIFQSPIENKTSIASDNTIHSKFRQASARFKSLKNNGQKISNENDRISTSQDLVDNSDDNNYSSEVSIGPNDEVTDKHTLKLLSVLQDVKQHENDYEKKRDELKNSFYELKTNYKKCGLAVGIGLTMATTIMSAVGFPPLAYFNEPIQATESELPSQYLDSNSMSSIDSDSDVNIKKRQENEWSRTSIEDDEDNVNNRLKVRPKRGRTNTGLFEGIKANLKMSSSDEISNGHNTKEIISEFDEFPFLCDSLPSTFPGFAQDKRTRIVLELYETEYKYVAILETLIEVFKKPLLGILEPKEISMIFGNIESIFDLNIELLTELQKYLLCWSEDQQIGLCFLKRMPRFIIYIDYCNNYDNAEAAFKQNLRKKKDFEELLNVCYNHSRCQKSLQLPSYLITPVQRIPRYLLLFKDLIDKTDESHADYEDLSQVLLEMEELAGMINTSLMEVQGKKAMAGIQSSVIGLQAFNIENRTLIKDGECLLFNDLLIFAIHGSKKLSAVELVFDLDVIWFEDLCDLDPQTTIEDAIEIYNPERSFTMYTKSKDEKKLWLQALNEALIARFSKPAVFQLSGMPRMRPDIKKRKVLFTYKDGSTYDGEYCEGRRHGYGEMTWANNSNYIGYWVDDQRAGHGEMSFNTLEIYKGHWKDDQPDGEGALYFPSGTVATVKFGNGDVFEGMFIKNEFEGHGKLVCKAFVYNGEWKNSKFHGQGTFETAEYSYEGSWHIGQKQGKGKIRYSNGECYDGDWKCDKKWGHGITTFSNGNKYDGEYQQNHIYGLGKMVYASGESYDGEWVYEQFHGMGTYKYLDGSVYSGSWQNGCRCGDGNWVDGKRCGEGTEISVNGTYSGYWKENLRHGEGIEQCEGIYYEGYWNMDKKIGKGTLRYSEVDDVLESWVNGESVEYDGKTAFSLPYSNPRLFVLFEENKLQKLTKEEY</sequence>
<dbReference type="GO" id="GO:0005085">
    <property type="term" value="F:guanyl-nucleotide exchange factor activity"/>
    <property type="evidence" value="ECO:0007669"/>
    <property type="project" value="InterPro"/>
</dbReference>
<dbReference type="PROSITE" id="PS50010">
    <property type="entry name" value="DH_2"/>
    <property type="match status" value="1"/>
</dbReference>
<dbReference type="GeneID" id="6750124"/>
<dbReference type="Gene3D" id="2.20.110.10">
    <property type="entry name" value="Histone H3 K4-specific methyltransferase SET7/9 N-terminal domain"/>
    <property type="match status" value="5"/>
</dbReference>
<dbReference type="InterPro" id="IPR000219">
    <property type="entry name" value="DH_dom"/>
</dbReference>
<dbReference type="SUPFAM" id="SSF82185">
    <property type="entry name" value="Histone H3 K4-specific methyltransferase SET7/9 N-terminal domain"/>
    <property type="match status" value="4"/>
</dbReference>
<gene>
    <name evidence="4" type="ORF">TRIADDRAFT_52385</name>
</gene>
<feature type="compositionally biased region" description="Polar residues" evidence="2">
    <location>
        <begin position="166"/>
        <end position="208"/>
    </location>
</feature>
<dbReference type="InParanoid" id="B3RI84"/>
<evidence type="ECO:0000313" key="5">
    <source>
        <dbReference type="Proteomes" id="UP000009022"/>
    </source>
</evidence>
<dbReference type="PhylomeDB" id="B3RI84"/>
<dbReference type="OrthoDB" id="270720at2759"/>
<dbReference type="Gene3D" id="2.30.29.30">
    <property type="entry name" value="Pleckstrin-homology domain (PH domain)/Phosphotyrosine-binding domain (PTB)"/>
    <property type="match status" value="1"/>
</dbReference>
<feature type="region of interest" description="Disordered" evidence="2">
    <location>
        <begin position="451"/>
        <end position="482"/>
    </location>
</feature>
<dbReference type="EMBL" id="DS985241">
    <property type="protein sequence ID" value="EDV28974.1"/>
    <property type="molecule type" value="Genomic_DNA"/>
</dbReference>
<dbReference type="PANTHER" id="PTHR43215">
    <property type="entry name" value="RADIAL SPOKE HEAD 1 HOMOLOG"/>
    <property type="match status" value="1"/>
</dbReference>
<dbReference type="SUPFAM" id="SSF50729">
    <property type="entry name" value="PH domain-like"/>
    <property type="match status" value="1"/>
</dbReference>
<dbReference type="InterPro" id="IPR011993">
    <property type="entry name" value="PH-like_dom_sf"/>
</dbReference>
<dbReference type="SMART" id="SM00325">
    <property type="entry name" value="RhoGEF"/>
    <property type="match status" value="1"/>
</dbReference>
<dbReference type="STRING" id="10228.B3RI84"/>
<dbReference type="AlphaFoldDB" id="B3RI84"/>
<dbReference type="SUPFAM" id="SSF48065">
    <property type="entry name" value="DBL homology domain (DH-domain)"/>
    <property type="match status" value="1"/>
</dbReference>
<dbReference type="eggNOG" id="KOG0229">
    <property type="taxonomic scope" value="Eukaryota"/>
</dbReference>
<feature type="region of interest" description="Disordered" evidence="2">
    <location>
        <begin position="160"/>
        <end position="213"/>
    </location>
</feature>
<dbReference type="InterPro" id="IPR035899">
    <property type="entry name" value="DBL_dom_sf"/>
</dbReference>
<evidence type="ECO:0000259" key="3">
    <source>
        <dbReference type="PROSITE" id="PS50010"/>
    </source>
</evidence>
<reference evidence="4 5" key="1">
    <citation type="journal article" date="2008" name="Nature">
        <title>The Trichoplax genome and the nature of placozoans.</title>
        <authorList>
            <person name="Srivastava M."/>
            <person name="Begovic E."/>
            <person name="Chapman J."/>
            <person name="Putnam N.H."/>
            <person name="Hellsten U."/>
            <person name="Kawashima T."/>
            <person name="Kuo A."/>
            <person name="Mitros T."/>
            <person name="Salamov A."/>
            <person name="Carpenter M.L."/>
            <person name="Signorovitch A.Y."/>
            <person name="Moreno M.A."/>
            <person name="Kamm K."/>
            <person name="Grimwood J."/>
            <person name="Schmutz J."/>
            <person name="Shapiro H."/>
            <person name="Grigoriev I.V."/>
            <person name="Buss L.W."/>
            <person name="Schierwater B."/>
            <person name="Dellaporta S.L."/>
            <person name="Rokhsar D.S."/>
        </authorList>
    </citation>
    <scope>NUCLEOTIDE SEQUENCE [LARGE SCALE GENOMIC DNA]</scope>
    <source>
        <strain evidence="4 5">Grell-BS-1999</strain>
    </source>
</reference>
<dbReference type="SMART" id="SM00698">
    <property type="entry name" value="MORN"/>
    <property type="match status" value="12"/>
</dbReference>
<proteinExistence type="predicted"/>